<dbReference type="AlphaFoldDB" id="A0A562TF14"/>
<reference evidence="7 8" key="1">
    <citation type="journal article" date="2013" name="Stand. Genomic Sci.">
        <title>Genomic Encyclopedia of Type Strains, Phase I: The one thousand microbial genomes (KMG-I) project.</title>
        <authorList>
            <person name="Kyrpides N.C."/>
            <person name="Woyke T."/>
            <person name="Eisen J.A."/>
            <person name="Garrity G."/>
            <person name="Lilburn T.G."/>
            <person name="Beck B.J."/>
            <person name="Whitman W.B."/>
            <person name="Hugenholtz P."/>
            <person name="Klenk H.P."/>
        </authorList>
    </citation>
    <scope>NUCLEOTIDE SEQUENCE [LARGE SCALE GENOMIC DNA]</scope>
    <source>
        <strain evidence="7 8">DSM 13484</strain>
    </source>
</reference>
<dbReference type="PANTHER" id="PTHR42973">
    <property type="entry name" value="BINDING OXIDOREDUCTASE, PUTATIVE (AFU_ORTHOLOGUE AFUA_1G17690)-RELATED"/>
    <property type="match status" value="1"/>
</dbReference>
<protein>
    <submittedName>
        <fullName evidence="7">FAD/FMN-containing dehydrogenase</fullName>
    </submittedName>
</protein>
<keyword evidence="3" id="KW-0285">Flavoprotein</keyword>
<dbReference type="Pfam" id="PF01565">
    <property type="entry name" value="FAD_binding_4"/>
    <property type="match status" value="1"/>
</dbReference>
<dbReference type="InterPro" id="IPR006094">
    <property type="entry name" value="Oxid_FAD_bind_N"/>
</dbReference>
<dbReference type="GO" id="GO:0071949">
    <property type="term" value="F:FAD binding"/>
    <property type="evidence" value="ECO:0007669"/>
    <property type="project" value="InterPro"/>
</dbReference>
<keyword evidence="8" id="KW-1185">Reference proteome</keyword>
<dbReference type="PANTHER" id="PTHR42973:SF39">
    <property type="entry name" value="FAD-BINDING PCMH-TYPE DOMAIN-CONTAINING PROTEIN"/>
    <property type="match status" value="1"/>
</dbReference>
<dbReference type="SUPFAM" id="SSF56176">
    <property type="entry name" value="FAD-binding/transporter-associated domain-like"/>
    <property type="match status" value="1"/>
</dbReference>
<dbReference type="PROSITE" id="PS51387">
    <property type="entry name" value="FAD_PCMH"/>
    <property type="match status" value="1"/>
</dbReference>
<dbReference type="Gene3D" id="3.40.462.20">
    <property type="match status" value="1"/>
</dbReference>
<sequence length="472" mass="51645">MSTITPAVDTAAMMNSDKIAAFKATLRGELIEPGDPQYDTARKVYNGMIDCHPRFIARCVDEADVINCVHFCRDNQLLTAIRSGGHNGGGLGVCDDGLVIDLSRMKGISVDPDARTAWVAAGCTLGDIDHATHAFGLATPSGIISTTGVGGITLGGGLGHLTRRYGLAIDNLLAANMVLADGRFVKASATENADLFWAIRGGGGNFGVVTSFLFRLHPISQVYGGPMLWEMEHATKILQWYRSFICIAPEELNGFFAFLTVPPAPPFPEHLHNKKMCGVVWAYTGEAEKAEALLGNIRSQEPPALELLHYIPVPALNSMFDALYPPGLQWYWKADFVNELSDEAIAEHVKFGAQLPSMHSTMHLYPVNGAARRVDNTDTAWSYRQANWAEVIVGVDPDPGHNDVITAWTKAYWEALHPYSAGGAYVNFMMNEGEERVKATYGENYERLVAVKNKYDPGNLFRVNQNIRPTVV</sequence>
<evidence type="ECO:0000256" key="1">
    <source>
        <dbReference type="ARBA" id="ARBA00001974"/>
    </source>
</evidence>
<dbReference type="InterPro" id="IPR036318">
    <property type="entry name" value="FAD-bd_PCMH-like_sf"/>
</dbReference>
<gene>
    <name evidence="7" type="ORF">LX66_1354</name>
</gene>
<evidence type="ECO:0000256" key="5">
    <source>
        <dbReference type="ARBA" id="ARBA00023002"/>
    </source>
</evidence>
<accession>A0A562TF14</accession>
<keyword evidence="5" id="KW-0560">Oxidoreductase</keyword>
<evidence type="ECO:0000313" key="8">
    <source>
        <dbReference type="Proteomes" id="UP000316778"/>
    </source>
</evidence>
<dbReference type="Gene3D" id="3.30.465.10">
    <property type="match status" value="1"/>
</dbReference>
<evidence type="ECO:0000313" key="7">
    <source>
        <dbReference type="EMBL" id="TWI91973.1"/>
    </source>
</evidence>
<dbReference type="EMBL" id="VLLG01000002">
    <property type="protein sequence ID" value="TWI91973.1"/>
    <property type="molecule type" value="Genomic_DNA"/>
</dbReference>
<keyword evidence="4" id="KW-0274">FAD</keyword>
<comment type="similarity">
    <text evidence="2">Belongs to the oxygen-dependent FAD-linked oxidoreductase family.</text>
</comment>
<evidence type="ECO:0000256" key="4">
    <source>
        <dbReference type="ARBA" id="ARBA00022827"/>
    </source>
</evidence>
<evidence type="ECO:0000256" key="3">
    <source>
        <dbReference type="ARBA" id="ARBA00022630"/>
    </source>
</evidence>
<feature type="domain" description="FAD-binding PCMH-type" evidence="6">
    <location>
        <begin position="49"/>
        <end position="219"/>
    </location>
</feature>
<evidence type="ECO:0000259" key="6">
    <source>
        <dbReference type="PROSITE" id="PS51387"/>
    </source>
</evidence>
<comment type="caution">
    <text evidence="7">The sequence shown here is derived from an EMBL/GenBank/DDBJ whole genome shotgun (WGS) entry which is preliminary data.</text>
</comment>
<dbReference type="InterPro" id="IPR016169">
    <property type="entry name" value="FAD-bd_PCMH_sub2"/>
</dbReference>
<proteinExistence type="inferred from homology"/>
<dbReference type="Pfam" id="PF08031">
    <property type="entry name" value="BBE"/>
    <property type="match status" value="1"/>
</dbReference>
<dbReference type="Gene3D" id="3.30.43.10">
    <property type="entry name" value="Uridine Diphospho-n-acetylenolpyruvylglucosamine Reductase, domain 2"/>
    <property type="match status" value="1"/>
</dbReference>
<dbReference type="InterPro" id="IPR012951">
    <property type="entry name" value="BBE"/>
</dbReference>
<dbReference type="InterPro" id="IPR050416">
    <property type="entry name" value="FAD-linked_Oxidoreductase"/>
</dbReference>
<evidence type="ECO:0000256" key="2">
    <source>
        <dbReference type="ARBA" id="ARBA00005466"/>
    </source>
</evidence>
<dbReference type="Proteomes" id="UP000316778">
    <property type="component" value="Unassembled WGS sequence"/>
</dbReference>
<dbReference type="GO" id="GO:0016491">
    <property type="term" value="F:oxidoreductase activity"/>
    <property type="evidence" value="ECO:0007669"/>
    <property type="project" value="UniProtKB-KW"/>
</dbReference>
<organism evidence="7 8">
    <name type="scientific">Chitinophaga japonensis</name>
    <name type="common">Flexibacter japonensis</name>
    <dbReference type="NCBI Taxonomy" id="104662"/>
    <lineage>
        <taxon>Bacteria</taxon>
        <taxon>Pseudomonadati</taxon>
        <taxon>Bacteroidota</taxon>
        <taxon>Chitinophagia</taxon>
        <taxon>Chitinophagales</taxon>
        <taxon>Chitinophagaceae</taxon>
        <taxon>Chitinophaga</taxon>
    </lineage>
</organism>
<dbReference type="InterPro" id="IPR016166">
    <property type="entry name" value="FAD-bd_PCMH"/>
</dbReference>
<dbReference type="InterPro" id="IPR016167">
    <property type="entry name" value="FAD-bd_PCMH_sub1"/>
</dbReference>
<dbReference type="RefSeq" id="WP_244620317.1">
    <property type="nucleotide sequence ID" value="NZ_BAAAFY010000001.1"/>
</dbReference>
<comment type="cofactor">
    <cofactor evidence="1">
        <name>FAD</name>
        <dbReference type="ChEBI" id="CHEBI:57692"/>
    </cofactor>
</comment>
<name>A0A562TF14_CHIJA</name>